<organism evidence="2 3">
    <name type="scientific">Ceratitis capitata</name>
    <name type="common">Mediterranean fruit fly</name>
    <name type="synonym">Tephritis capitata</name>
    <dbReference type="NCBI Taxonomy" id="7213"/>
    <lineage>
        <taxon>Eukaryota</taxon>
        <taxon>Metazoa</taxon>
        <taxon>Ecdysozoa</taxon>
        <taxon>Arthropoda</taxon>
        <taxon>Hexapoda</taxon>
        <taxon>Insecta</taxon>
        <taxon>Pterygota</taxon>
        <taxon>Neoptera</taxon>
        <taxon>Endopterygota</taxon>
        <taxon>Diptera</taxon>
        <taxon>Brachycera</taxon>
        <taxon>Muscomorpha</taxon>
        <taxon>Tephritoidea</taxon>
        <taxon>Tephritidae</taxon>
        <taxon>Ceratitis</taxon>
        <taxon>Ceratitis</taxon>
    </lineage>
</organism>
<feature type="region of interest" description="Disordered" evidence="1">
    <location>
        <begin position="159"/>
        <end position="202"/>
    </location>
</feature>
<dbReference type="EMBL" id="CAJHJT010000056">
    <property type="protein sequence ID" value="CAD7014064.1"/>
    <property type="molecule type" value="Genomic_DNA"/>
</dbReference>
<reference evidence="2" key="1">
    <citation type="submission" date="2020-11" db="EMBL/GenBank/DDBJ databases">
        <authorList>
            <person name="Whitehead M."/>
        </authorList>
    </citation>
    <scope>NUCLEOTIDE SEQUENCE</scope>
    <source>
        <strain evidence="2">EGII</strain>
    </source>
</reference>
<dbReference type="AlphaFoldDB" id="A0A811VGF0"/>
<evidence type="ECO:0000256" key="1">
    <source>
        <dbReference type="SAM" id="MobiDB-lite"/>
    </source>
</evidence>
<feature type="region of interest" description="Disordered" evidence="1">
    <location>
        <begin position="101"/>
        <end position="132"/>
    </location>
</feature>
<protein>
    <submittedName>
        <fullName evidence="2">(Mediterranean fruit fly) hypothetical protein</fullName>
    </submittedName>
</protein>
<accession>A0A811VGF0</accession>
<comment type="caution">
    <text evidence="2">The sequence shown here is derived from an EMBL/GenBank/DDBJ whole genome shotgun (WGS) entry which is preliminary data.</text>
</comment>
<keyword evidence="3" id="KW-1185">Reference proteome</keyword>
<feature type="compositionally biased region" description="Low complexity" evidence="1">
    <location>
        <begin position="187"/>
        <end position="202"/>
    </location>
</feature>
<feature type="compositionally biased region" description="Pro residues" evidence="1">
    <location>
        <begin position="159"/>
        <end position="186"/>
    </location>
</feature>
<sequence length="255" mass="29624">MNQNRSFSLIIRIRQCSRVVQNARQFHTQRSINRATAVKYRSKSVRHATKAQAVEAQRGPALKLGETNYQTPADGAAAVILGLPRGEDSRDLGALLTVHTTTTQKPQHEHHDYHHHHHHNHRHRPSKRPTKRPLYIEDCDEDDDEDCYDYYPHPAPWYPPPPHHQNHIPHPPNYAPQPPQYSPQPPQYSSQQPPNYGPQSPYYGFQSPYYGPQLPNYGTPPYYPSPSFYPFPYYYPPISYIYNQTDLLLIEHDFA</sequence>
<gene>
    <name evidence="2" type="ORF">CCAP1982_LOCUS22072</name>
</gene>
<evidence type="ECO:0000313" key="3">
    <source>
        <dbReference type="Proteomes" id="UP000606786"/>
    </source>
</evidence>
<evidence type="ECO:0000313" key="2">
    <source>
        <dbReference type="EMBL" id="CAD7014064.1"/>
    </source>
</evidence>
<dbReference type="Proteomes" id="UP000606786">
    <property type="component" value="Unassembled WGS sequence"/>
</dbReference>
<proteinExistence type="predicted"/>
<name>A0A811VGF0_CERCA</name>
<feature type="compositionally biased region" description="Basic residues" evidence="1">
    <location>
        <begin position="113"/>
        <end position="131"/>
    </location>
</feature>